<dbReference type="AlphaFoldDB" id="A0A087S9N7"/>
<keyword evidence="3" id="KW-1185">Reference proteome</keyword>
<evidence type="ECO:0000313" key="3">
    <source>
        <dbReference type="Proteomes" id="UP000028924"/>
    </source>
</evidence>
<dbReference type="RefSeq" id="XP_011399665.1">
    <property type="nucleotide sequence ID" value="XM_011401363.1"/>
</dbReference>
<protein>
    <submittedName>
        <fullName evidence="2">Uncharacterized protein</fullName>
    </submittedName>
</protein>
<feature type="region of interest" description="Disordered" evidence="1">
    <location>
        <begin position="72"/>
        <end position="92"/>
    </location>
</feature>
<reference evidence="2 3" key="1">
    <citation type="journal article" date="2014" name="BMC Genomics">
        <title>Oil accumulation mechanisms of the oleaginous microalga Chlorella protothecoides revealed through its genome, transcriptomes, and proteomes.</title>
        <authorList>
            <person name="Gao C."/>
            <person name="Wang Y."/>
            <person name="Shen Y."/>
            <person name="Yan D."/>
            <person name="He X."/>
            <person name="Dai J."/>
            <person name="Wu Q."/>
        </authorList>
    </citation>
    <scope>NUCLEOTIDE SEQUENCE [LARGE SCALE GENOMIC DNA]</scope>
    <source>
        <strain evidence="2 3">0710</strain>
    </source>
</reference>
<comment type="caution">
    <text evidence="2">The sequence shown here is derived from an EMBL/GenBank/DDBJ whole genome shotgun (WGS) entry which is preliminary data.</text>
</comment>
<name>A0A087S9N7_AUXPR</name>
<gene>
    <name evidence="2" type="ORF">F751_0043</name>
</gene>
<dbReference type="EMBL" id="APJO01000759">
    <property type="protein sequence ID" value="KFM22441.1"/>
    <property type="molecule type" value="Genomic_DNA"/>
</dbReference>
<accession>A0A087S9N7</accession>
<sequence length="92" mass="9854">MAAEAECAAARWHMAPPQVGQPHSLMSGVRTLPVSVCEVSPKVHPTPLRPTPAAHLAAKGLRPGCSRRVEVGVRDDHRADTPEGLDVRHGRL</sequence>
<evidence type="ECO:0000256" key="1">
    <source>
        <dbReference type="SAM" id="MobiDB-lite"/>
    </source>
</evidence>
<dbReference type="GeneID" id="23611434"/>
<dbReference type="Proteomes" id="UP000028924">
    <property type="component" value="Unassembled WGS sequence"/>
</dbReference>
<organism evidence="2 3">
    <name type="scientific">Auxenochlorella protothecoides</name>
    <name type="common">Green microalga</name>
    <name type="synonym">Chlorella protothecoides</name>
    <dbReference type="NCBI Taxonomy" id="3075"/>
    <lineage>
        <taxon>Eukaryota</taxon>
        <taxon>Viridiplantae</taxon>
        <taxon>Chlorophyta</taxon>
        <taxon>core chlorophytes</taxon>
        <taxon>Trebouxiophyceae</taxon>
        <taxon>Chlorellales</taxon>
        <taxon>Chlorellaceae</taxon>
        <taxon>Auxenochlorella</taxon>
    </lineage>
</organism>
<dbReference type="KEGG" id="apro:F751_0043"/>
<evidence type="ECO:0000313" key="2">
    <source>
        <dbReference type="EMBL" id="KFM22441.1"/>
    </source>
</evidence>
<proteinExistence type="predicted"/>